<protein>
    <submittedName>
        <fullName evidence="3">Uncharacterized protein</fullName>
    </submittedName>
</protein>
<dbReference type="Proteomes" id="UP000756132">
    <property type="component" value="Chromosome 12"/>
</dbReference>
<evidence type="ECO:0000256" key="1">
    <source>
        <dbReference type="SAM" id="Coils"/>
    </source>
</evidence>
<dbReference type="AlphaFoldDB" id="A0A9Q8PL97"/>
<feature type="compositionally biased region" description="Basic and acidic residues" evidence="2">
    <location>
        <begin position="767"/>
        <end position="786"/>
    </location>
</feature>
<feature type="compositionally biased region" description="Basic residues" evidence="2">
    <location>
        <begin position="385"/>
        <end position="394"/>
    </location>
</feature>
<dbReference type="KEGG" id="ffu:CLAFUR5_13499"/>
<gene>
    <name evidence="3" type="ORF">CLAFUR5_13499</name>
</gene>
<dbReference type="GeneID" id="71993377"/>
<accession>A0A9Q8PL97</accession>
<name>A0A9Q8PL97_PASFU</name>
<evidence type="ECO:0000256" key="2">
    <source>
        <dbReference type="SAM" id="MobiDB-lite"/>
    </source>
</evidence>
<reference evidence="3" key="1">
    <citation type="submission" date="2021-12" db="EMBL/GenBank/DDBJ databases">
        <authorList>
            <person name="Zaccaron A."/>
            <person name="Stergiopoulos I."/>
        </authorList>
    </citation>
    <scope>NUCLEOTIDE SEQUENCE</scope>
    <source>
        <strain evidence="3">Race5_Kim</strain>
    </source>
</reference>
<organism evidence="3 4">
    <name type="scientific">Passalora fulva</name>
    <name type="common">Tomato leaf mold</name>
    <name type="synonym">Cladosporium fulvum</name>
    <dbReference type="NCBI Taxonomy" id="5499"/>
    <lineage>
        <taxon>Eukaryota</taxon>
        <taxon>Fungi</taxon>
        <taxon>Dikarya</taxon>
        <taxon>Ascomycota</taxon>
        <taxon>Pezizomycotina</taxon>
        <taxon>Dothideomycetes</taxon>
        <taxon>Dothideomycetidae</taxon>
        <taxon>Mycosphaerellales</taxon>
        <taxon>Mycosphaerellaceae</taxon>
        <taxon>Fulvia</taxon>
    </lineage>
</organism>
<dbReference type="RefSeq" id="XP_047768838.1">
    <property type="nucleotide sequence ID" value="XM_047912647.1"/>
</dbReference>
<feature type="compositionally biased region" description="Acidic residues" evidence="2">
    <location>
        <begin position="882"/>
        <end position="894"/>
    </location>
</feature>
<feature type="region of interest" description="Disordered" evidence="2">
    <location>
        <begin position="370"/>
        <end position="482"/>
    </location>
</feature>
<feature type="region of interest" description="Disordered" evidence="2">
    <location>
        <begin position="767"/>
        <end position="894"/>
    </location>
</feature>
<reference evidence="3" key="2">
    <citation type="journal article" date="2022" name="Microb. Genom.">
        <title>A chromosome-scale genome assembly of the tomato pathogen Cladosporium fulvum reveals a compartmentalized genome architecture and the presence of a dispensable chromosome.</title>
        <authorList>
            <person name="Zaccaron A.Z."/>
            <person name="Chen L.H."/>
            <person name="Samaras A."/>
            <person name="Stergiopoulos I."/>
        </authorList>
    </citation>
    <scope>NUCLEOTIDE SEQUENCE</scope>
    <source>
        <strain evidence="3">Race5_Kim</strain>
    </source>
</reference>
<feature type="compositionally biased region" description="Basic and acidic residues" evidence="2">
    <location>
        <begin position="219"/>
        <end position="234"/>
    </location>
</feature>
<feature type="compositionally biased region" description="Basic and acidic residues" evidence="2">
    <location>
        <begin position="811"/>
        <end position="823"/>
    </location>
</feature>
<feature type="compositionally biased region" description="Low complexity" evidence="2">
    <location>
        <begin position="455"/>
        <end position="472"/>
    </location>
</feature>
<evidence type="ECO:0000313" key="4">
    <source>
        <dbReference type="Proteomes" id="UP000756132"/>
    </source>
</evidence>
<feature type="region of interest" description="Disordered" evidence="2">
    <location>
        <begin position="720"/>
        <end position="739"/>
    </location>
</feature>
<feature type="compositionally biased region" description="Acidic residues" evidence="2">
    <location>
        <begin position="424"/>
        <end position="442"/>
    </location>
</feature>
<feature type="compositionally biased region" description="Polar residues" evidence="2">
    <location>
        <begin position="207"/>
        <end position="218"/>
    </location>
</feature>
<evidence type="ECO:0000313" key="3">
    <source>
        <dbReference type="EMBL" id="UJO24472.1"/>
    </source>
</evidence>
<keyword evidence="4" id="KW-1185">Reference proteome</keyword>
<dbReference type="EMBL" id="CP090174">
    <property type="protein sequence ID" value="UJO24472.1"/>
    <property type="molecule type" value="Genomic_DNA"/>
</dbReference>
<sequence length="894" mass="98992">MKESADKSEELSAKETELDDMKKAHQDKEQKWLAQLQAAESSAADLRCQLNNEQQARANEQDQWQAQLQAAESSATDWQHQFENERGQRAIEHQQWQTQKDGLESNHNTLALQLVDEQQAHENDLATANDQLNRAESTYRELESKFEASEAARGNEQNQAAVTLESSTTALKQQCATEVQQERNARALAEQERDNVNKELTQLREQVANSESVAATQEEQIKQERSAKEVAEQERDNAIKELAELHSRMALSNAQASSQKEQYDTLMSEHDSLTSAHSHALDQIAALLDERSGREREVQQANQQRDVVQNQNVSLQKELASTKLTLETTQFGLEQYRHMSEMAATGRQEALATEIAAKVAANKRAKEAEKQVKLYQRSGAQLPKPKAKSKKKKENKASSDGFVSFGHMDIDESIEEAKARVEAEADDESEDDSDDEMDDDEAIAAAIPEVQRHTSPAPSSSASSQASSSSASDVDEEPLPSDSEFQKAVRLWDTGHLGTLYRKSNLVQKFLPGNTGTHVYIFPFGEWLLKIQPRPSDMRPDDRGNGILSFSQSMLGGRHPDQLSIEEHHFAVTEFEQKVVYACLPTTQIAAAKLINEDEKEDITNDLFSDNDQFRHLSPVMVCNAAGKFVSKMNELNKGSLLSMVDERSDKCCHELRAHPKIFKAAARQLAKTPQFVQTLLDVVNGRITNLEPGIGIWPAEVADHAAASRSLSANARVVEKRTRMGPPALPGKVADENDKTMASVLHDLDVDPKDSIDALAKLAKQAKIESKRQSRELPHQKDGPMKAKSTKSPPKPLKPTGIGKKSSKAGSERKEEVSEKYKRGGTGDGGLDAMFTFTLRTPPATPPGSVRSTPEPGSDGSRPGSEPGQSKKKPARSPFVVDDDDDDDDEKRM</sequence>
<keyword evidence="1" id="KW-0175">Coiled coil</keyword>
<proteinExistence type="predicted"/>
<feature type="region of interest" description="Disordered" evidence="2">
    <location>
        <begin position="1"/>
        <end position="29"/>
    </location>
</feature>
<feature type="coiled-coil region" evidence="1">
    <location>
        <begin position="284"/>
        <end position="318"/>
    </location>
</feature>
<feature type="region of interest" description="Disordered" evidence="2">
    <location>
        <begin position="207"/>
        <end position="234"/>
    </location>
</feature>